<reference evidence="2" key="1">
    <citation type="submission" date="2021-02" db="EMBL/GenBank/DDBJ databases">
        <authorList>
            <person name="Dougan E. K."/>
            <person name="Rhodes N."/>
            <person name="Thang M."/>
            <person name="Chan C."/>
        </authorList>
    </citation>
    <scope>NUCLEOTIDE SEQUENCE</scope>
</reference>
<evidence type="ECO:0000313" key="2">
    <source>
        <dbReference type="EMBL" id="CAE7022263.1"/>
    </source>
</evidence>
<feature type="chain" id="PRO_5032421073" evidence="1">
    <location>
        <begin position="25"/>
        <end position="220"/>
    </location>
</feature>
<gene>
    <name evidence="2" type="primary">Gtl3</name>
    <name evidence="2" type="ORF">SNAT2548_LOCUS2917</name>
</gene>
<evidence type="ECO:0000256" key="1">
    <source>
        <dbReference type="SAM" id="SignalP"/>
    </source>
</evidence>
<dbReference type="EMBL" id="CAJNDS010000175">
    <property type="protein sequence ID" value="CAE7022263.1"/>
    <property type="molecule type" value="Genomic_DNA"/>
</dbReference>
<comment type="caution">
    <text evidence="2">The sequence shown here is derived from an EMBL/GenBank/DDBJ whole genome shotgun (WGS) entry which is preliminary data.</text>
</comment>
<keyword evidence="1" id="KW-0732">Signal</keyword>
<dbReference type="AlphaFoldDB" id="A0A812I908"/>
<organism evidence="2 3">
    <name type="scientific">Symbiodinium natans</name>
    <dbReference type="NCBI Taxonomy" id="878477"/>
    <lineage>
        <taxon>Eukaryota</taxon>
        <taxon>Sar</taxon>
        <taxon>Alveolata</taxon>
        <taxon>Dinophyceae</taxon>
        <taxon>Suessiales</taxon>
        <taxon>Symbiodiniaceae</taxon>
        <taxon>Symbiodinium</taxon>
    </lineage>
</organism>
<proteinExistence type="predicted"/>
<sequence>MASRRPRWWLCLVLACLACEQCFFDFFANQDPGSSVNKTGVKTGSYSHLKLLKRLRKVTATDRSWKEYCKQTGYASTSDMPEDVLENFVLNPVHHPADCLSAFACEARLPKVSTDFEDDELELGGFMDSNLYGLVKSEKEQQAEQEKRVLQITAFIRDPKKAELWRTFCLEASDPDDEESRAVRAEMAARSDLGRRKTALESWLDAETGKAPPSGNKWGV</sequence>
<evidence type="ECO:0000313" key="3">
    <source>
        <dbReference type="Proteomes" id="UP000604046"/>
    </source>
</evidence>
<dbReference type="Proteomes" id="UP000604046">
    <property type="component" value="Unassembled WGS sequence"/>
</dbReference>
<name>A0A812I908_9DINO</name>
<accession>A0A812I908</accession>
<dbReference type="OrthoDB" id="7486196at2759"/>
<feature type="signal peptide" evidence="1">
    <location>
        <begin position="1"/>
        <end position="24"/>
    </location>
</feature>
<protein>
    <submittedName>
        <fullName evidence="2">Gtl3 protein</fullName>
    </submittedName>
</protein>
<keyword evidence="3" id="KW-1185">Reference proteome</keyword>